<dbReference type="PANTHER" id="PTHR35531:SF1">
    <property type="entry name" value="INNER MEMBRANE PROTEIN YBCI-RELATED"/>
    <property type="match status" value="1"/>
</dbReference>
<accession>A0A5B2TM38</accession>
<comment type="caution">
    <text evidence="1">The sequence shown here is derived from an EMBL/GenBank/DDBJ whole genome shotgun (WGS) entry which is preliminary data.</text>
</comment>
<evidence type="ECO:0000313" key="1">
    <source>
        <dbReference type="EMBL" id="KAA2215183.1"/>
    </source>
</evidence>
<reference evidence="1 2" key="1">
    <citation type="journal article" date="2015" name="Int. J. Syst. Evol. Microbiol.">
        <title>Roseomonas oryzae sp. nov., isolated from paddy rhizosphere soil.</title>
        <authorList>
            <person name="Ramaprasad E.V."/>
            <person name="Sasikala Ch."/>
            <person name="Ramana Ch.V."/>
        </authorList>
    </citation>
    <scope>NUCLEOTIDE SEQUENCE [LARGE SCALE GENOMIC DNA]</scope>
    <source>
        <strain evidence="1 2">KCTC 42542</strain>
    </source>
</reference>
<dbReference type="Pfam" id="PF04307">
    <property type="entry name" value="YdjM"/>
    <property type="match status" value="1"/>
</dbReference>
<name>A0A5B2TM38_9PROT</name>
<dbReference type="Proteomes" id="UP000322110">
    <property type="component" value="Unassembled WGS sequence"/>
</dbReference>
<organism evidence="1 2">
    <name type="scientific">Teichococcus oryzae</name>
    <dbReference type="NCBI Taxonomy" id="1608942"/>
    <lineage>
        <taxon>Bacteria</taxon>
        <taxon>Pseudomonadati</taxon>
        <taxon>Pseudomonadota</taxon>
        <taxon>Alphaproteobacteria</taxon>
        <taxon>Acetobacterales</taxon>
        <taxon>Roseomonadaceae</taxon>
        <taxon>Roseomonas</taxon>
    </lineage>
</organism>
<sequence>MMAGSHIALGAAAWFVAGPRLDLPALDPALLGLSVLGALLPDIDHPKSWVGRRLRPLSTILAMFLGHRGITHSLVAVAGCIALLLWQDVPFGFAAPLVVGYLSHLIADLLTPGGLRLAWPLRRSFAFPLCRTGSPFEPLVVAVALSAAWGSAPAGLQWCGGYHLAGVEWLRLCDDGTMLPALRALLGGKTSLDQWWQLAQAR</sequence>
<evidence type="ECO:0000313" key="2">
    <source>
        <dbReference type="Proteomes" id="UP000322110"/>
    </source>
</evidence>
<proteinExistence type="predicted"/>
<dbReference type="InterPro" id="IPR007404">
    <property type="entry name" value="YdjM-like"/>
</dbReference>
<dbReference type="AlphaFoldDB" id="A0A5B2TM38"/>
<dbReference type="PANTHER" id="PTHR35531">
    <property type="entry name" value="INNER MEMBRANE PROTEIN YBCI-RELATED"/>
    <property type="match status" value="1"/>
</dbReference>
<gene>
    <name evidence="1" type="ORF">F0Q34_05865</name>
</gene>
<keyword evidence="2" id="KW-1185">Reference proteome</keyword>
<dbReference type="EMBL" id="VUKA01000001">
    <property type="protein sequence ID" value="KAA2215183.1"/>
    <property type="molecule type" value="Genomic_DNA"/>
</dbReference>
<dbReference type="OrthoDB" id="5459053at2"/>
<protein>
    <submittedName>
        <fullName evidence="1">Metal-dependent hydrolase</fullName>
    </submittedName>
</protein>
<dbReference type="GO" id="GO:0016787">
    <property type="term" value="F:hydrolase activity"/>
    <property type="evidence" value="ECO:0007669"/>
    <property type="project" value="UniProtKB-KW"/>
</dbReference>
<keyword evidence="1" id="KW-0378">Hydrolase</keyword>